<evidence type="ECO:0000256" key="2">
    <source>
        <dbReference type="ARBA" id="ARBA00023002"/>
    </source>
</evidence>
<reference evidence="5" key="1">
    <citation type="submission" date="2018-05" db="EMBL/GenBank/DDBJ databases">
        <authorList>
            <person name="Lanie J.A."/>
            <person name="Ng W.-L."/>
            <person name="Kazmierczak K.M."/>
            <person name="Andrzejewski T.M."/>
            <person name="Davidsen T.M."/>
            <person name="Wayne K.J."/>
            <person name="Tettelin H."/>
            <person name="Glass J.I."/>
            <person name="Rusch D."/>
            <person name="Podicherti R."/>
            <person name="Tsui H.-C.T."/>
            <person name="Winkler M.E."/>
        </authorList>
    </citation>
    <scope>NUCLEOTIDE SEQUENCE</scope>
</reference>
<protein>
    <recommendedName>
        <fullName evidence="4">Transketolase-like pyrimidine-binding domain-containing protein</fullName>
    </recommendedName>
</protein>
<dbReference type="AlphaFoldDB" id="A0A382A5C0"/>
<dbReference type="Gene3D" id="3.40.50.920">
    <property type="match status" value="1"/>
</dbReference>
<dbReference type="Pfam" id="PF02780">
    <property type="entry name" value="Transketolase_C"/>
    <property type="match status" value="1"/>
</dbReference>
<feature type="domain" description="Transketolase-like pyrimidine-binding" evidence="4">
    <location>
        <begin position="3"/>
        <end position="178"/>
    </location>
</feature>
<dbReference type="EMBL" id="UINC01023780">
    <property type="protein sequence ID" value="SVA96133.1"/>
    <property type="molecule type" value="Genomic_DNA"/>
</dbReference>
<keyword evidence="3" id="KW-0786">Thiamine pyrophosphate</keyword>
<dbReference type="SMART" id="SM00861">
    <property type="entry name" value="Transket_pyr"/>
    <property type="match status" value="1"/>
</dbReference>
<dbReference type="Gene3D" id="3.40.50.970">
    <property type="match status" value="1"/>
</dbReference>
<dbReference type="PANTHER" id="PTHR43257">
    <property type="entry name" value="PYRUVATE DEHYDROGENASE E1 COMPONENT BETA SUBUNIT"/>
    <property type="match status" value="1"/>
</dbReference>
<dbReference type="InterPro" id="IPR009014">
    <property type="entry name" value="Transketo_C/PFOR_II"/>
</dbReference>
<dbReference type="InterPro" id="IPR005475">
    <property type="entry name" value="Transketolase-like_Pyr-bd"/>
</dbReference>
<accession>A0A382A5C0</accession>
<dbReference type="SUPFAM" id="SSF52922">
    <property type="entry name" value="TK C-terminal domain-like"/>
    <property type="match status" value="1"/>
</dbReference>
<dbReference type="SUPFAM" id="SSF52518">
    <property type="entry name" value="Thiamin diphosphate-binding fold (THDP-binding)"/>
    <property type="match status" value="1"/>
</dbReference>
<name>A0A382A5C0_9ZZZZ</name>
<dbReference type="CDD" id="cd07036">
    <property type="entry name" value="TPP_PYR_E1-PDHc-beta_like"/>
    <property type="match status" value="1"/>
</dbReference>
<organism evidence="5">
    <name type="scientific">marine metagenome</name>
    <dbReference type="NCBI Taxonomy" id="408172"/>
    <lineage>
        <taxon>unclassified sequences</taxon>
        <taxon>metagenomes</taxon>
        <taxon>ecological metagenomes</taxon>
    </lineage>
</organism>
<evidence type="ECO:0000259" key="4">
    <source>
        <dbReference type="SMART" id="SM00861"/>
    </source>
</evidence>
<evidence type="ECO:0000256" key="3">
    <source>
        <dbReference type="ARBA" id="ARBA00023052"/>
    </source>
</evidence>
<comment type="cofactor">
    <cofactor evidence="1">
        <name>thiamine diphosphate</name>
        <dbReference type="ChEBI" id="CHEBI:58937"/>
    </cofactor>
</comment>
<dbReference type="Pfam" id="PF02779">
    <property type="entry name" value="Transket_pyr"/>
    <property type="match status" value="1"/>
</dbReference>
<dbReference type="PANTHER" id="PTHR43257:SF2">
    <property type="entry name" value="PYRUVATE DEHYDROGENASE E1 COMPONENT SUBUNIT BETA"/>
    <property type="match status" value="1"/>
</dbReference>
<dbReference type="FunFam" id="3.40.50.970:FF:000001">
    <property type="entry name" value="Pyruvate dehydrogenase E1 beta subunit"/>
    <property type="match status" value="1"/>
</dbReference>
<evidence type="ECO:0000313" key="5">
    <source>
        <dbReference type="EMBL" id="SVA96133.1"/>
    </source>
</evidence>
<dbReference type="FunFam" id="3.40.50.920:FF:000001">
    <property type="entry name" value="Pyruvate dehydrogenase E1 beta subunit"/>
    <property type="match status" value="1"/>
</dbReference>
<sequence>MSVTLVQAVTMALARAMEQDDRVLLLGQDIGVNGGVFRATDGLFKKFGDRRVLDTPISESAIIGSSIGMAARGLRPVAEIQFMGFLYAGLDQLLSHAGRLRSRTRGRLSCPMVIRTPFGGGIRAPEHHADSLESILAHSPGTRVVIPSSPSRAYGLLLSAIQDPDPVVFMEPIRLYRGLKEPVNDDGGELPLDTCFVLREGRDITLVTWGSCVVEVSEAADQLEEEGISAEIIDVASISRLDMDTIFGSVERTGRCVIIHEAPLTAGFGAEIAARLADEGLLSLRAPVKRVGGFDTAYPLYRLEDHYLPTTHRILEACRAVLDFE</sequence>
<dbReference type="InterPro" id="IPR029061">
    <property type="entry name" value="THDP-binding"/>
</dbReference>
<proteinExistence type="predicted"/>
<gene>
    <name evidence="5" type="ORF">METZ01_LOCUS148987</name>
</gene>
<evidence type="ECO:0000256" key="1">
    <source>
        <dbReference type="ARBA" id="ARBA00001964"/>
    </source>
</evidence>
<dbReference type="GO" id="GO:0016491">
    <property type="term" value="F:oxidoreductase activity"/>
    <property type="evidence" value="ECO:0007669"/>
    <property type="project" value="UniProtKB-KW"/>
</dbReference>
<keyword evidence="2" id="KW-0560">Oxidoreductase</keyword>
<dbReference type="InterPro" id="IPR033248">
    <property type="entry name" value="Transketolase_C"/>
</dbReference>